<proteinExistence type="predicted"/>
<protein>
    <submittedName>
        <fullName evidence="1">Uncharacterized protein</fullName>
    </submittedName>
</protein>
<gene>
    <name evidence="1" type="ORF">YPPY08_2466</name>
</gene>
<organism evidence="1 2">
    <name type="scientific">Yersinia pestis PY-08</name>
    <dbReference type="NCBI Taxonomy" id="992134"/>
    <lineage>
        <taxon>Bacteria</taxon>
        <taxon>Pseudomonadati</taxon>
        <taxon>Pseudomonadota</taxon>
        <taxon>Gammaproteobacteria</taxon>
        <taxon>Enterobacterales</taxon>
        <taxon>Yersiniaceae</taxon>
        <taxon>Yersinia</taxon>
    </lineage>
</organism>
<comment type="caution">
    <text evidence="1">The sequence shown here is derived from an EMBL/GenBank/DDBJ whole genome shotgun (WGS) entry which is preliminary data.</text>
</comment>
<dbReference type="Proteomes" id="UP000003231">
    <property type="component" value="Unassembled WGS sequence"/>
</dbReference>
<accession>A0AB72ZJP5</accession>
<evidence type="ECO:0000313" key="2">
    <source>
        <dbReference type="Proteomes" id="UP000003231"/>
    </source>
</evidence>
<sequence>MAKLRTKNMKAQFNDWAFFIGSKSSASQRKSLRTFQDDP</sequence>
<reference evidence="1 2" key="1">
    <citation type="submission" date="2012-05" db="EMBL/GenBank/DDBJ databases">
        <title>Genome sequence of Yersinia Pestis PY-08.</title>
        <authorList>
            <person name="Santana-Cruz I."/>
            <person name="Sengamalay N."/>
            <person name="McCracken C."/>
            <person name="Daugherty S.C."/>
            <person name="Maroo A."/>
            <person name="Vara P.G."/>
            <person name="Tallon L.J."/>
            <person name="Sadzewicz L."/>
            <person name="Vinetz J.M."/>
            <person name="Cespedes Zambrano M.J."/>
            <person name="Fraser-Liggett C.M."/>
            <person name="Tettelin H."/>
        </authorList>
    </citation>
    <scope>NUCLEOTIDE SEQUENCE [LARGE SCALE GENOMIC DNA]</scope>
    <source>
        <strain evidence="1 2">PY-08</strain>
    </source>
</reference>
<evidence type="ECO:0000313" key="1">
    <source>
        <dbReference type="EMBL" id="EIR18481.1"/>
    </source>
</evidence>
<dbReference type="EMBL" id="AKRT01000300">
    <property type="protein sequence ID" value="EIR18481.1"/>
    <property type="molecule type" value="Genomic_DNA"/>
</dbReference>
<dbReference type="AlphaFoldDB" id="A0AB72ZJP5"/>
<name>A0AB72ZJP5_YERPE</name>